<comment type="caution">
    <text evidence="3">The sequence shown here is derived from an EMBL/GenBank/DDBJ whole genome shotgun (WGS) entry which is preliminary data.</text>
</comment>
<sequence length="108" mass="10931">MNTATALIRITAAASAVAFGVALTGCQSTRSEDTSESATTSVSSVVRDDLSPLQARQAAEQLRLPVSSVDDDLSPNGANATSTPSPVAVDDDASVDPVDDDLSPLGAR</sequence>
<evidence type="ECO:0000256" key="1">
    <source>
        <dbReference type="SAM" id="MobiDB-lite"/>
    </source>
</evidence>
<gene>
    <name evidence="3" type="ORF">GCM10009819_08040</name>
</gene>
<evidence type="ECO:0000313" key="3">
    <source>
        <dbReference type="EMBL" id="GAA2027072.1"/>
    </source>
</evidence>
<keyword evidence="2" id="KW-0732">Signal</keyword>
<keyword evidence="4" id="KW-1185">Reference proteome</keyword>
<dbReference type="Proteomes" id="UP001501196">
    <property type="component" value="Unassembled WGS sequence"/>
</dbReference>
<protein>
    <recommendedName>
        <fullName evidence="5">Lipoprotein</fullName>
    </recommendedName>
</protein>
<proteinExistence type="predicted"/>
<evidence type="ECO:0000256" key="2">
    <source>
        <dbReference type="SAM" id="SignalP"/>
    </source>
</evidence>
<feature type="signal peptide" evidence="2">
    <location>
        <begin position="1"/>
        <end position="18"/>
    </location>
</feature>
<dbReference type="RefSeq" id="WP_344369635.1">
    <property type="nucleotide sequence ID" value="NZ_BAAAPW010000001.1"/>
</dbReference>
<reference evidence="4" key="1">
    <citation type="journal article" date="2019" name="Int. J. Syst. Evol. Microbiol.">
        <title>The Global Catalogue of Microorganisms (GCM) 10K type strain sequencing project: providing services to taxonomists for standard genome sequencing and annotation.</title>
        <authorList>
            <consortium name="The Broad Institute Genomics Platform"/>
            <consortium name="The Broad Institute Genome Sequencing Center for Infectious Disease"/>
            <person name="Wu L."/>
            <person name="Ma J."/>
        </authorList>
    </citation>
    <scope>NUCLEOTIDE SEQUENCE [LARGE SCALE GENOMIC DNA]</scope>
    <source>
        <strain evidence="4">JCM 15672</strain>
    </source>
</reference>
<evidence type="ECO:0000313" key="4">
    <source>
        <dbReference type="Proteomes" id="UP001501196"/>
    </source>
</evidence>
<name>A0ABP5FKK3_9MICO</name>
<dbReference type="EMBL" id="BAAAPW010000001">
    <property type="protein sequence ID" value="GAA2027072.1"/>
    <property type="molecule type" value="Genomic_DNA"/>
</dbReference>
<feature type="chain" id="PRO_5045904205" description="Lipoprotein" evidence="2">
    <location>
        <begin position="19"/>
        <end position="108"/>
    </location>
</feature>
<feature type="compositionally biased region" description="Acidic residues" evidence="1">
    <location>
        <begin position="89"/>
        <end position="102"/>
    </location>
</feature>
<evidence type="ECO:0008006" key="5">
    <source>
        <dbReference type="Google" id="ProtNLM"/>
    </source>
</evidence>
<feature type="region of interest" description="Disordered" evidence="1">
    <location>
        <begin position="61"/>
        <end position="108"/>
    </location>
</feature>
<organism evidence="3 4">
    <name type="scientific">Agromyces tropicus</name>
    <dbReference type="NCBI Taxonomy" id="555371"/>
    <lineage>
        <taxon>Bacteria</taxon>
        <taxon>Bacillati</taxon>
        <taxon>Actinomycetota</taxon>
        <taxon>Actinomycetes</taxon>
        <taxon>Micrococcales</taxon>
        <taxon>Microbacteriaceae</taxon>
        <taxon>Agromyces</taxon>
    </lineage>
</organism>
<accession>A0ABP5FKK3</accession>